<protein>
    <submittedName>
        <fullName evidence="1">Uncharacterized protein</fullName>
    </submittedName>
</protein>
<dbReference type="Proteomes" id="UP000724584">
    <property type="component" value="Unassembled WGS sequence"/>
</dbReference>
<proteinExistence type="predicted"/>
<organism evidence="1 2">
    <name type="scientific">Chaetomium tenue</name>
    <dbReference type="NCBI Taxonomy" id="1854479"/>
    <lineage>
        <taxon>Eukaryota</taxon>
        <taxon>Fungi</taxon>
        <taxon>Dikarya</taxon>
        <taxon>Ascomycota</taxon>
        <taxon>Pezizomycotina</taxon>
        <taxon>Sordariomycetes</taxon>
        <taxon>Sordariomycetidae</taxon>
        <taxon>Sordariales</taxon>
        <taxon>Chaetomiaceae</taxon>
        <taxon>Chaetomium</taxon>
    </lineage>
</organism>
<accession>A0ACB7P980</accession>
<comment type="caution">
    <text evidence="1">The sequence shown here is derived from an EMBL/GenBank/DDBJ whole genome shotgun (WGS) entry which is preliminary data.</text>
</comment>
<sequence>MKPDCDPAIPAVAPPRMQIQPGKPPPSARDQPPESSVEQAGAGGASGSEGEKKGIKVVAAGSLELVGLGSVKVVEMEVLLVRTVICARCRVRVLVRVKVLVLVVVVKSSATAASGKRTAAKMVGRCILE</sequence>
<dbReference type="EMBL" id="JAGIZQ010000005">
    <property type="protein sequence ID" value="KAH6628850.1"/>
    <property type="molecule type" value="Genomic_DNA"/>
</dbReference>
<evidence type="ECO:0000313" key="2">
    <source>
        <dbReference type="Proteomes" id="UP000724584"/>
    </source>
</evidence>
<name>A0ACB7P980_9PEZI</name>
<reference evidence="1 2" key="1">
    <citation type="journal article" date="2021" name="Nat. Commun.">
        <title>Genetic determinants of endophytism in the Arabidopsis root mycobiome.</title>
        <authorList>
            <person name="Mesny F."/>
            <person name="Miyauchi S."/>
            <person name="Thiergart T."/>
            <person name="Pickel B."/>
            <person name="Atanasova L."/>
            <person name="Karlsson M."/>
            <person name="Huettel B."/>
            <person name="Barry K.W."/>
            <person name="Haridas S."/>
            <person name="Chen C."/>
            <person name="Bauer D."/>
            <person name="Andreopoulos W."/>
            <person name="Pangilinan J."/>
            <person name="LaButti K."/>
            <person name="Riley R."/>
            <person name="Lipzen A."/>
            <person name="Clum A."/>
            <person name="Drula E."/>
            <person name="Henrissat B."/>
            <person name="Kohler A."/>
            <person name="Grigoriev I.V."/>
            <person name="Martin F.M."/>
            <person name="Hacquard S."/>
        </authorList>
    </citation>
    <scope>NUCLEOTIDE SEQUENCE [LARGE SCALE GENOMIC DNA]</scope>
    <source>
        <strain evidence="1 2">MPI-SDFR-AT-0079</strain>
    </source>
</reference>
<evidence type="ECO:0000313" key="1">
    <source>
        <dbReference type="EMBL" id="KAH6628850.1"/>
    </source>
</evidence>
<keyword evidence="2" id="KW-1185">Reference proteome</keyword>
<gene>
    <name evidence="1" type="ORF">F5144DRAFT_594765</name>
</gene>